<dbReference type="RefSeq" id="WP_345611994.1">
    <property type="nucleotide sequence ID" value="NZ_BAABJO010000043.1"/>
</dbReference>
<protein>
    <submittedName>
        <fullName evidence="1">Uncharacterized protein</fullName>
    </submittedName>
</protein>
<proteinExistence type="predicted"/>
<name>A0ABP9P6U4_9PSEU</name>
<reference evidence="2" key="1">
    <citation type="journal article" date="2019" name="Int. J. Syst. Evol. Microbiol.">
        <title>The Global Catalogue of Microorganisms (GCM) 10K type strain sequencing project: providing services to taxonomists for standard genome sequencing and annotation.</title>
        <authorList>
            <consortium name="The Broad Institute Genomics Platform"/>
            <consortium name="The Broad Institute Genome Sequencing Center for Infectious Disease"/>
            <person name="Wu L."/>
            <person name="Ma J."/>
        </authorList>
    </citation>
    <scope>NUCLEOTIDE SEQUENCE [LARGE SCALE GENOMIC DNA]</scope>
    <source>
        <strain evidence="2">JCM 18302</strain>
    </source>
</reference>
<dbReference type="Proteomes" id="UP001500804">
    <property type="component" value="Unassembled WGS sequence"/>
</dbReference>
<sequence>MITMTNLVAAVHGALPRVESVVPTYARAWKQQRPSGVILGGFGTDNSTSVSAEERRHL</sequence>
<accession>A0ABP9P6U4</accession>
<organism evidence="1 2">
    <name type="scientific">Pseudonocardia adelaidensis</name>
    <dbReference type="NCBI Taxonomy" id="648754"/>
    <lineage>
        <taxon>Bacteria</taxon>
        <taxon>Bacillati</taxon>
        <taxon>Actinomycetota</taxon>
        <taxon>Actinomycetes</taxon>
        <taxon>Pseudonocardiales</taxon>
        <taxon>Pseudonocardiaceae</taxon>
        <taxon>Pseudonocardia</taxon>
    </lineage>
</organism>
<comment type="caution">
    <text evidence="1">The sequence shown here is derived from an EMBL/GenBank/DDBJ whole genome shotgun (WGS) entry which is preliminary data.</text>
</comment>
<evidence type="ECO:0000313" key="1">
    <source>
        <dbReference type="EMBL" id="GAA5139233.1"/>
    </source>
</evidence>
<keyword evidence="2" id="KW-1185">Reference proteome</keyword>
<dbReference type="EMBL" id="BAABJO010000043">
    <property type="protein sequence ID" value="GAA5139233.1"/>
    <property type="molecule type" value="Genomic_DNA"/>
</dbReference>
<evidence type="ECO:0000313" key="2">
    <source>
        <dbReference type="Proteomes" id="UP001500804"/>
    </source>
</evidence>
<gene>
    <name evidence="1" type="ORF">GCM10023320_75010</name>
</gene>